<organism evidence="2 3">
    <name type="scientific">Anaeroselena agilis</name>
    <dbReference type="NCBI Taxonomy" id="3063788"/>
    <lineage>
        <taxon>Bacteria</taxon>
        <taxon>Bacillati</taxon>
        <taxon>Bacillota</taxon>
        <taxon>Negativicutes</taxon>
        <taxon>Acetonemataceae</taxon>
        <taxon>Anaeroselena</taxon>
    </lineage>
</organism>
<evidence type="ECO:0000256" key="1">
    <source>
        <dbReference type="SAM" id="Phobius"/>
    </source>
</evidence>
<keyword evidence="1" id="KW-0812">Transmembrane</keyword>
<keyword evidence="3" id="KW-1185">Reference proteome</keyword>
<feature type="transmembrane region" description="Helical" evidence="1">
    <location>
        <begin position="33"/>
        <end position="52"/>
    </location>
</feature>
<accession>A0ABU3NWM4</accession>
<gene>
    <name evidence="2" type="ORF">Q4T40_08180</name>
</gene>
<evidence type="ECO:0000313" key="3">
    <source>
        <dbReference type="Proteomes" id="UP001254848"/>
    </source>
</evidence>
<dbReference type="RefSeq" id="WP_413779732.1">
    <property type="nucleotide sequence ID" value="NZ_JAUOZS010000001.1"/>
</dbReference>
<keyword evidence="1" id="KW-1133">Transmembrane helix</keyword>
<sequence>MSDFIYIFASALAGFHALTFARWLRLNGNKKGAYGVFALILVSLALPILRLLSQ</sequence>
<evidence type="ECO:0000313" key="2">
    <source>
        <dbReference type="EMBL" id="MDT8901212.1"/>
    </source>
</evidence>
<reference evidence="2 3" key="1">
    <citation type="submission" date="2023-07" db="EMBL/GenBank/DDBJ databases">
        <title>The novel representative of Negativicutes class, Anaeroselena agilis gen. nov. sp. nov.</title>
        <authorList>
            <person name="Prokofeva M.I."/>
            <person name="Elcheninov A.G."/>
            <person name="Klyukina A."/>
            <person name="Kublanov I.V."/>
            <person name="Frolov E.N."/>
            <person name="Podosokorskaya O.A."/>
        </authorList>
    </citation>
    <scope>NUCLEOTIDE SEQUENCE [LARGE SCALE GENOMIC DNA]</scope>
    <source>
        <strain evidence="2 3">4137-cl</strain>
    </source>
</reference>
<comment type="caution">
    <text evidence="2">The sequence shown here is derived from an EMBL/GenBank/DDBJ whole genome shotgun (WGS) entry which is preliminary data.</text>
</comment>
<dbReference type="Proteomes" id="UP001254848">
    <property type="component" value="Unassembled WGS sequence"/>
</dbReference>
<proteinExistence type="predicted"/>
<name>A0ABU3NWM4_9FIRM</name>
<keyword evidence="1" id="KW-0472">Membrane</keyword>
<protein>
    <submittedName>
        <fullName evidence="2">Uncharacterized protein</fullName>
    </submittedName>
</protein>
<dbReference type="EMBL" id="JAUOZS010000001">
    <property type="protein sequence ID" value="MDT8901212.1"/>
    <property type="molecule type" value="Genomic_DNA"/>
</dbReference>